<dbReference type="InterPro" id="IPR043831">
    <property type="entry name" value="DUF5808"/>
</dbReference>
<keyword evidence="1" id="KW-0472">Membrane</keyword>
<dbReference type="PANTHER" id="PTHR37810:SF9">
    <property type="entry name" value="MEMBRANE PROTEIN"/>
    <property type="match status" value="1"/>
</dbReference>
<dbReference type="Proteomes" id="UP000775179">
    <property type="component" value="Unassembled WGS sequence"/>
</dbReference>
<reference evidence="3 4" key="1">
    <citation type="submission" date="2021-08" db="EMBL/GenBank/DDBJ databases">
        <title>Genome sequence analysis of Clostridium chauvoei strains of European origin and evaluation of typing options for outbreak investigations.</title>
        <authorList>
            <person name="Abdel-Glil M."/>
            <person name="Thomas P."/>
            <person name="Seyboldt C."/>
        </authorList>
    </citation>
    <scope>NUCLEOTIDE SEQUENCE [LARGE SCALE GENOMIC DNA]</scope>
    <source>
        <strain evidence="3 4">S0260-09</strain>
    </source>
</reference>
<feature type="transmembrane region" description="Helical" evidence="1">
    <location>
        <begin position="84"/>
        <end position="108"/>
    </location>
</feature>
<dbReference type="GeneID" id="66302930"/>
<feature type="transmembrane region" description="Helical" evidence="1">
    <location>
        <begin position="193"/>
        <end position="214"/>
    </location>
</feature>
<dbReference type="AlphaFoldDB" id="A0ABD4RFK3"/>
<evidence type="ECO:0000256" key="1">
    <source>
        <dbReference type="SAM" id="Phobius"/>
    </source>
</evidence>
<evidence type="ECO:0000313" key="3">
    <source>
        <dbReference type="EMBL" id="MBX7290209.1"/>
    </source>
</evidence>
<dbReference type="KEGG" id="cchv:BTM20_10675"/>
<comment type="caution">
    <text evidence="3">The sequence shown here is derived from an EMBL/GenBank/DDBJ whole genome shotgun (WGS) entry which is preliminary data.</text>
</comment>
<evidence type="ECO:0000313" key="4">
    <source>
        <dbReference type="Proteomes" id="UP000775179"/>
    </source>
</evidence>
<feature type="transmembrane region" description="Helical" evidence="1">
    <location>
        <begin position="150"/>
        <end position="169"/>
    </location>
</feature>
<dbReference type="RefSeq" id="WP_021876330.1">
    <property type="nucleotide sequence ID" value="NZ_CP018624.1"/>
</dbReference>
<dbReference type="Pfam" id="PF19124">
    <property type="entry name" value="DUF5808"/>
    <property type="match status" value="1"/>
</dbReference>
<feature type="transmembrane region" description="Helical" evidence="1">
    <location>
        <begin position="58"/>
        <end position="78"/>
    </location>
</feature>
<feature type="transmembrane region" description="Helical" evidence="1">
    <location>
        <begin position="246"/>
        <end position="268"/>
    </location>
</feature>
<feature type="transmembrane region" description="Helical" evidence="1">
    <location>
        <begin position="6"/>
        <end position="24"/>
    </location>
</feature>
<proteinExistence type="predicted"/>
<evidence type="ECO:0000259" key="2">
    <source>
        <dbReference type="Pfam" id="PF19124"/>
    </source>
</evidence>
<keyword evidence="1" id="KW-1133">Transmembrane helix</keyword>
<dbReference type="PANTHER" id="PTHR37810">
    <property type="entry name" value="IMMUNITY PROTEIN SDPI"/>
    <property type="match status" value="1"/>
</dbReference>
<organism evidence="3 4">
    <name type="scientific">Clostridium chauvoei</name>
    <dbReference type="NCBI Taxonomy" id="46867"/>
    <lineage>
        <taxon>Bacteria</taxon>
        <taxon>Bacillati</taxon>
        <taxon>Bacillota</taxon>
        <taxon>Clostridia</taxon>
        <taxon>Eubacteriales</taxon>
        <taxon>Clostridiaceae</taxon>
        <taxon>Clostridium</taxon>
    </lineage>
</organism>
<feature type="domain" description="DUF5808" evidence="2">
    <location>
        <begin position="330"/>
        <end position="354"/>
    </location>
</feature>
<gene>
    <name evidence="3" type="ORF">K4H94_03975</name>
</gene>
<feature type="transmembrane region" description="Helical" evidence="1">
    <location>
        <begin position="355"/>
        <end position="374"/>
    </location>
</feature>
<name>A0ABD4RFK3_9CLOT</name>
<dbReference type="EMBL" id="JAIFTX010000006">
    <property type="protein sequence ID" value="MBX7290209.1"/>
    <property type="molecule type" value="Genomic_DNA"/>
</dbReference>
<keyword evidence="1" id="KW-0812">Transmembrane</keyword>
<protein>
    <recommendedName>
        <fullName evidence="2">DUF5808 domain-containing protein</fullName>
    </recommendedName>
</protein>
<sequence length="376" mass="43304">MEKYIPWIVLNILIFTVYIISYYINQTSNNGIFFGVRIPKEYQNEKEIVQLDASYKKLTIIIFLSIGLISNIIFALSINLKEEILAFIMAGITILLLIIHTILFAIYYKKLKLLKYNKGWTRKSKNIVVVDTTLRKPKKDEKIKVIDSKYFLLLFIFPILMIVLTYIRYDNLPNIIVIPKTSFGEIEKETAKGIFIVYQLPIIQIFMGTLFYFINKVIMNSKVDLNSGSIKEAVERKKKFKRLGSILMLVTGIQIIILFSVLQLSIIFGFDSSFIEIIFLLIILVTMIIFIFSFIKAGQGGRNLSSSEELDELYKDDDDKWILGCLYYNKNDPSVMIEKRVGIGWTINLGNPKGMAILVITLLLIFIMILFGILTS</sequence>
<feature type="transmembrane region" description="Helical" evidence="1">
    <location>
        <begin position="274"/>
        <end position="295"/>
    </location>
</feature>
<accession>A0ABD4RFK3</accession>